<dbReference type="CDD" id="cd06184">
    <property type="entry name" value="flavohem_like_fad_nad_binding"/>
    <property type="match status" value="1"/>
</dbReference>
<evidence type="ECO:0000256" key="18">
    <source>
        <dbReference type="ARBA" id="ARBA00025094"/>
    </source>
</evidence>
<dbReference type="Gene3D" id="2.40.30.10">
    <property type="entry name" value="Translation factors"/>
    <property type="match status" value="1"/>
</dbReference>
<dbReference type="GO" id="GO:0009636">
    <property type="term" value="P:response to toxic substance"/>
    <property type="evidence" value="ECO:0007669"/>
    <property type="project" value="UniProtKB-KW"/>
</dbReference>
<dbReference type="SUPFAM" id="SSF63380">
    <property type="entry name" value="Riboflavin synthase domain-like"/>
    <property type="match status" value="1"/>
</dbReference>
<dbReference type="Gene3D" id="1.10.490.10">
    <property type="entry name" value="Globins"/>
    <property type="match status" value="1"/>
</dbReference>
<dbReference type="PANTHER" id="PTHR43396:SF3">
    <property type="entry name" value="FLAVOHEMOPROTEIN"/>
    <property type="match status" value="1"/>
</dbReference>
<evidence type="ECO:0000256" key="21">
    <source>
        <dbReference type="ARBA" id="ARBA00033187"/>
    </source>
</evidence>
<dbReference type="PROSITE" id="PS01033">
    <property type="entry name" value="GLOBIN"/>
    <property type="match status" value="1"/>
</dbReference>
<protein>
    <recommendedName>
        <fullName evidence="6">Flavohemoprotein</fullName>
        <ecNumber evidence="5">1.14.12.17</ecNumber>
    </recommendedName>
    <alternativeName>
        <fullName evidence="20">Flavohemoglobin</fullName>
    </alternativeName>
    <alternativeName>
        <fullName evidence="19">Hemoglobin-like protein</fullName>
    </alternativeName>
    <alternativeName>
        <fullName evidence="21">Nitric oxide dioxygenase</fullName>
    </alternativeName>
</protein>
<dbReference type="SUPFAM" id="SSF46458">
    <property type="entry name" value="Globin-like"/>
    <property type="match status" value="1"/>
</dbReference>
<dbReference type="CDD" id="cd08922">
    <property type="entry name" value="FHb-globin"/>
    <property type="match status" value="1"/>
</dbReference>
<reference evidence="27" key="1">
    <citation type="journal article" date="2014" name="Int. J. Syst. Evol. Microbiol.">
        <title>Complete genome sequence of Corynebacterium casei LMG S-19264T (=DSM 44701T), isolated from a smear-ripened cheese.</title>
        <authorList>
            <consortium name="US DOE Joint Genome Institute (JGI-PGF)"/>
            <person name="Walter F."/>
            <person name="Albersmeier A."/>
            <person name="Kalinowski J."/>
            <person name="Ruckert C."/>
        </authorList>
    </citation>
    <scope>NUCLEOTIDE SEQUENCE</scope>
    <source>
        <strain evidence="27">CCM 7086</strain>
    </source>
</reference>
<accession>A0A8J2XWN9</accession>
<evidence type="ECO:0000256" key="7">
    <source>
        <dbReference type="ARBA" id="ARBA00022448"/>
    </source>
</evidence>
<dbReference type="Pfam" id="PF00042">
    <property type="entry name" value="Globin"/>
    <property type="match status" value="1"/>
</dbReference>
<dbReference type="Pfam" id="PF00175">
    <property type="entry name" value="NAD_binding_1"/>
    <property type="match status" value="1"/>
</dbReference>
<dbReference type="InterPro" id="IPR000971">
    <property type="entry name" value="Globin"/>
</dbReference>
<keyword evidence="13" id="KW-0274">FAD</keyword>
<keyword evidence="15" id="KW-0560">Oxidoreductase</keyword>
<comment type="catalytic activity">
    <reaction evidence="22">
        <text>2 nitric oxide + NADH + 2 O2 = 2 nitrate + NAD(+) + H(+)</text>
        <dbReference type="Rhea" id="RHEA:19469"/>
        <dbReference type="ChEBI" id="CHEBI:15378"/>
        <dbReference type="ChEBI" id="CHEBI:15379"/>
        <dbReference type="ChEBI" id="CHEBI:16480"/>
        <dbReference type="ChEBI" id="CHEBI:17632"/>
        <dbReference type="ChEBI" id="CHEBI:57540"/>
        <dbReference type="ChEBI" id="CHEBI:57945"/>
        <dbReference type="EC" id="1.14.12.17"/>
    </reaction>
</comment>
<dbReference type="Gene3D" id="3.40.50.80">
    <property type="entry name" value="Nucleotide-binding domain of ferredoxin-NADP reductase (FNR) module"/>
    <property type="match status" value="1"/>
</dbReference>
<evidence type="ECO:0000259" key="26">
    <source>
        <dbReference type="PROSITE" id="PS51384"/>
    </source>
</evidence>
<evidence type="ECO:0000256" key="14">
    <source>
        <dbReference type="ARBA" id="ARBA00022857"/>
    </source>
</evidence>
<dbReference type="GO" id="GO:0071949">
    <property type="term" value="F:FAD binding"/>
    <property type="evidence" value="ECO:0007669"/>
    <property type="project" value="TreeGrafter"/>
</dbReference>
<evidence type="ECO:0000256" key="1">
    <source>
        <dbReference type="ARBA" id="ARBA00001970"/>
    </source>
</evidence>
<dbReference type="GO" id="GO:0005344">
    <property type="term" value="F:oxygen carrier activity"/>
    <property type="evidence" value="ECO:0007669"/>
    <property type="project" value="UniProtKB-KW"/>
</dbReference>
<keyword evidence="14" id="KW-0521">NADP</keyword>
<feature type="domain" description="FAD-binding FR-type" evidence="26">
    <location>
        <begin position="149"/>
        <end position="259"/>
    </location>
</feature>
<keyword evidence="16" id="KW-0408">Iron</keyword>
<dbReference type="EMBL" id="BMCG01000001">
    <property type="protein sequence ID" value="GGB97630.1"/>
    <property type="molecule type" value="Genomic_DNA"/>
</dbReference>
<evidence type="ECO:0000256" key="11">
    <source>
        <dbReference type="ARBA" id="ARBA00022630"/>
    </source>
</evidence>
<evidence type="ECO:0000256" key="12">
    <source>
        <dbReference type="ARBA" id="ARBA00022723"/>
    </source>
</evidence>
<keyword evidence="9 24" id="KW-0349">Heme</keyword>
<sequence>MLSAASRPYIDASVPVLREHGLTITKTFYKAMFAAHPELNNIFNAGNQANGSQQQSLASAVFAYAANIDNAAALAPVISRIVHKHVSLGIKAEHYPIVGKHLLEAIKEVLGDAATPELIAAWAEAYGLLANALIEEEARLYKQAGIEPGQLFDMRVTEIREESKQVKSFTLVPADGSAAPAFRPGQYVSVAVTLPSGLRQLRQYSLSDAPAGDHLRISVKREPANGETPAGMVSNWLHDNVQVGSILPVSSPFGDFLPAVEGDQPIVLLSAGVGITPMISALKRIAEVAPQRKVIFAHAASCADHHAHREDIEQAEQRMPNLQTITFYEEGAVAEGVVSGRMQLKVLPQWDRENTDVYMCGPLPFMQKQWADLLAEGVPVQRLHREVFGPDMLDHLL</sequence>
<evidence type="ECO:0000256" key="3">
    <source>
        <dbReference type="ARBA" id="ARBA00006401"/>
    </source>
</evidence>
<evidence type="ECO:0000256" key="4">
    <source>
        <dbReference type="ARBA" id="ARBA00008414"/>
    </source>
</evidence>
<dbReference type="FunFam" id="2.40.30.10:FF:000034">
    <property type="entry name" value="Flavohemoprotein"/>
    <property type="match status" value="1"/>
</dbReference>
<dbReference type="Pfam" id="PF00970">
    <property type="entry name" value="FAD_binding_6"/>
    <property type="match status" value="1"/>
</dbReference>
<dbReference type="SUPFAM" id="SSF52343">
    <property type="entry name" value="Ferredoxin reductase-like, C-terminal NADP-linked domain"/>
    <property type="match status" value="1"/>
</dbReference>
<keyword evidence="7 24" id="KW-0813">Transport</keyword>
<dbReference type="InterPro" id="IPR009050">
    <property type="entry name" value="Globin-like_sf"/>
</dbReference>
<evidence type="ECO:0000256" key="20">
    <source>
        <dbReference type="ARBA" id="ARBA00030929"/>
    </source>
</evidence>
<evidence type="ECO:0000256" key="16">
    <source>
        <dbReference type="ARBA" id="ARBA00023004"/>
    </source>
</evidence>
<keyword evidence="8" id="KW-0216">Detoxification</keyword>
<comment type="similarity">
    <text evidence="3">In the C-terminal section; belongs to the flavoprotein pyridine nucleotide cytochrome reductase family.</text>
</comment>
<dbReference type="Proteomes" id="UP000620266">
    <property type="component" value="Unassembled WGS sequence"/>
</dbReference>
<dbReference type="GO" id="GO:0046872">
    <property type="term" value="F:metal ion binding"/>
    <property type="evidence" value="ECO:0007669"/>
    <property type="project" value="UniProtKB-KW"/>
</dbReference>
<evidence type="ECO:0000313" key="28">
    <source>
        <dbReference type="Proteomes" id="UP000620266"/>
    </source>
</evidence>
<dbReference type="InterPro" id="IPR039261">
    <property type="entry name" value="FNR_nucleotide-bd"/>
</dbReference>
<dbReference type="InterPro" id="IPR017927">
    <property type="entry name" value="FAD-bd_FR_type"/>
</dbReference>
<evidence type="ECO:0000259" key="25">
    <source>
        <dbReference type="PROSITE" id="PS01033"/>
    </source>
</evidence>
<evidence type="ECO:0000256" key="6">
    <source>
        <dbReference type="ARBA" id="ARBA00014637"/>
    </source>
</evidence>
<gene>
    <name evidence="27" type="primary">hmp</name>
    <name evidence="27" type="ORF">GCM10007205_03630</name>
</gene>
<name>A0A8J2XWN9_9BURK</name>
<dbReference type="NCBIfam" id="NF009805">
    <property type="entry name" value="PRK13289.1"/>
    <property type="match status" value="1"/>
</dbReference>
<keyword evidence="17" id="KW-0520">NAD</keyword>
<organism evidence="27 28">
    <name type="scientific">Oxalicibacterium flavum</name>
    <dbReference type="NCBI Taxonomy" id="179467"/>
    <lineage>
        <taxon>Bacteria</taxon>
        <taxon>Pseudomonadati</taxon>
        <taxon>Pseudomonadota</taxon>
        <taxon>Betaproteobacteria</taxon>
        <taxon>Burkholderiales</taxon>
        <taxon>Oxalobacteraceae</taxon>
        <taxon>Oxalicibacterium</taxon>
    </lineage>
</organism>
<comment type="catalytic activity">
    <reaction evidence="23">
        <text>2 nitric oxide + NADPH + 2 O2 = 2 nitrate + NADP(+) + H(+)</text>
        <dbReference type="Rhea" id="RHEA:19465"/>
        <dbReference type="ChEBI" id="CHEBI:15378"/>
        <dbReference type="ChEBI" id="CHEBI:15379"/>
        <dbReference type="ChEBI" id="CHEBI:16480"/>
        <dbReference type="ChEBI" id="CHEBI:17632"/>
        <dbReference type="ChEBI" id="CHEBI:57783"/>
        <dbReference type="ChEBI" id="CHEBI:58349"/>
        <dbReference type="EC" id="1.14.12.17"/>
    </reaction>
</comment>
<evidence type="ECO:0000256" key="24">
    <source>
        <dbReference type="RuleBase" id="RU000356"/>
    </source>
</evidence>
<dbReference type="PRINTS" id="PR00410">
    <property type="entry name" value="PHEHYDRXLASE"/>
</dbReference>
<dbReference type="GO" id="GO:0046210">
    <property type="term" value="P:nitric oxide catabolic process"/>
    <property type="evidence" value="ECO:0007669"/>
    <property type="project" value="TreeGrafter"/>
</dbReference>
<dbReference type="GO" id="GO:0019825">
    <property type="term" value="F:oxygen binding"/>
    <property type="evidence" value="ECO:0007669"/>
    <property type="project" value="InterPro"/>
</dbReference>
<comment type="function">
    <text evidence="18">Is involved in NO detoxification in an aerobic process, termed nitric oxide dioxygenase (NOD) reaction that utilizes O(2) and NAD(P)H to convert NO to nitrate, which protects the bacterium from various noxious nitrogen compounds. Therefore, plays a central role in the inducible response to nitrosative stress.</text>
</comment>
<evidence type="ECO:0000256" key="23">
    <source>
        <dbReference type="ARBA" id="ARBA00049433"/>
    </source>
</evidence>
<dbReference type="InterPro" id="IPR008333">
    <property type="entry name" value="Cbr1-like_FAD-bd_dom"/>
</dbReference>
<comment type="similarity">
    <text evidence="4">Belongs to the globin family. Two-domain flavohemoproteins subfamily.</text>
</comment>
<evidence type="ECO:0000256" key="9">
    <source>
        <dbReference type="ARBA" id="ARBA00022617"/>
    </source>
</evidence>
<proteinExistence type="inferred from homology"/>
<dbReference type="InterPro" id="IPR001433">
    <property type="entry name" value="OxRdtase_FAD/NAD-bd"/>
</dbReference>
<evidence type="ECO:0000256" key="5">
    <source>
        <dbReference type="ARBA" id="ARBA00012229"/>
    </source>
</evidence>
<evidence type="ECO:0000256" key="17">
    <source>
        <dbReference type="ARBA" id="ARBA00023027"/>
    </source>
</evidence>
<evidence type="ECO:0000256" key="22">
    <source>
        <dbReference type="ARBA" id="ARBA00048649"/>
    </source>
</evidence>
<evidence type="ECO:0000256" key="2">
    <source>
        <dbReference type="ARBA" id="ARBA00001974"/>
    </source>
</evidence>
<evidence type="ECO:0000256" key="19">
    <source>
        <dbReference type="ARBA" id="ARBA00030024"/>
    </source>
</evidence>
<comment type="cofactor">
    <cofactor evidence="2">
        <name>FAD</name>
        <dbReference type="ChEBI" id="CHEBI:57692"/>
    </cofactor>
</comment>
<dbReference type="FunFam" id="1.10.490.10:FF:000003">
    <property type="entry name" value="Flavohemoprotein"/>
    <property type="match status" value="1"/>
</dbReference>
<dbReference type="GO" id="GO:0020037">
    <property type="term" value="F:heme binding"/>
    <property type="evidence" value="ECO:0007669"/>
    <property type="project" value="InterPro"/>
</dbReference>
<dbReference type="InterPro" id="IPR017938">
    <property type="entry name" value="Riboflavin_synthase-like_b-brl"/>
</dbReference>
<evidence type="ECO:0000256" key="8">
    <source>
        <dbReference type="ARBA" id="ARBA00022575"/>
    </source>
</evidence>
<dbReference type="InterPro" id="IPR001709">
    <property type="entry name" value="Flavoprot_Pyr_Nucl_cyt_Rdtase"/>
</dbReference>
<keyword evidence="10 24" id="KW-0561">Oxygen transport</keyword>
<evidence type="ECO:0000256" key="10">
    <source>
        <dbReference type="ARBA" id="ARBA00022621"/>
    </source>
</evidence>
<keyword evidence="11" id="KW-0285">Flavoprotein</keyword>
<feature type="domain" description="Globin" evidence="25">
    <location>
        <begin position="1"/>
        <end position="138"/>
    </location>
</feature>
<dbReference type="PROSITE" id="PS51384">
    <property type="entry name" value="FAD_FR"/>
    <property type="match status" value="1"/>
</dbReference>
<evidence type="ECO:0000256" key="15">
    <source>
        <dbReference type="ARBA" id="ARBA00023002"/>
    </source>
</evidence>
<dbReference type="AlphaFoldDB" id="A0A8J2XWN9"/>
<dbReference type="InterPro" id="IPR012292">
    <property type="entry name" value="Globin/Proto"/>
</dbReference>
<comment type="caution">
    <text evidence="27">The sequence shown here is derived from an EMBL/GenBank/DDBJ whole genome shotgun (WGS) entry which is preliminary data.</text>
</comment>
<dbReference type="RefSeq" id="WP_188394457.1">
    <property type="nucleotide sequence ID" value="NZ_BMCG01000001.1"/>
</dbReference>
<keyword evidence="28" id="KW-1185">Reference proteome</keyword>
<comment type="cofactor">
    <cofactor evidence="1">
        <name>heme b</name>
        <dbReference type="ChEBI" id="CHEBI:60344"/>
    </cofactor>
</comment>
<keyword evidence="12" id="KW-0479">Metal-binding</keyword>
<dbReference type="PANTHER" id="PTHR43396">
    <property type="entry name" value="FLAVOHEMOPROTEIN"/>
    <property type="match status" value="1"/>
</dbReference>
<evidence type="ECO:0000256" key="13">
    <source>
        <dbReference type="ARBA" id="ARBA00022827"/>
    </source>
</evidence>
<evidence type="ECO:0000313" key="27">
    <source>
        <dbReference type="EMBL" id="GGB97630.1"/>
    </source>
</evidence>
<dbReference type="GO" id="GO:0008941">
    <property type="term" value="F:nitric oxide dioxygenase NAD(P)H activity"/>
    <property type="evidence" value="ECO:0007669"/>
    <property type="project" value="UniProtKB-EC"/>
</dbReference>
<reference evidence="27" key="2">
    <citation type="submission" date="2020-09" db="EMBL/GenBank/DDBJ databases">
        <authorList>
            <person name="Sun Q."/>
            <person name="Sedlacek I."/>
        </authorList>
    </citation>
    <scope>NUCLEOTIDE SEQUENCE</scope>
    <source>
        <strain evidence="27">CCM 7086</strain>
    </source>
</reference>
<dbReference type="GO" id="GO:0071500">
    <property type="term" value="P:cellular response to nitrosative stress"/>
    <property type="evidence" value="ECO:0007669"/>
    <property type="project" value="TreeGrafter"/>
</dbReference>
<dbReference type="PRINTS" id="PR00371">
    <property type="entry name" value="FPNCR"/>
</dbReference>
<dbReference type="EC" id="1.14.12.17" evidence="5"/>